<sequence length="441" mass="49552">MKILFCLFSLLCTSLLANEPPNIIIILADDAGSSDFSCYGSKQLLTPHIDSIAHNGIKFTQAYTASSVCSPSRAGLLTGRYQQTFGHLANIPHSKHSANDPELLGLPVTEITLADSLKELGYSTHCIGKWHLGEADHFHPNARGFDNFYGFLSGARTYFLGGELRGDMDRIMRNKEFAEPSSGYTTEVFTQEAIRIIQEEQDKPFFIYLSHNAVHGPMDAKDEDIMSYDFKNPLRKKYSGLMKNLDDQTGLLLQALKDSKQYENTLIFFMSDNGGPTTHNGSSNWPLRGFKGSEFEGGNRTPFLLQWPEKISAGLSSDKPIIAYDVFATCIQAAGGELVTDRTYHGIDLLPVINKPQETNARKLFWSRGKNYSMRQGKWKLNILPTGSSLYNLENDQSEKHDLSEQFPEIKAQLIKEMSKWKSTHAEALWQTGYKKKKKSH</sequence>
<evidence type="ECO:0000256" key="1">
    <source>
        <dbReference type="ARBA" id="ARBA00008779"/>
    </source>
</evidence>
<dbReference type="InterPro" id="IPR017850">
    <property type="entry name" value="Alkaline_phosphatase_core_sf"/>
</dbReference>
<feature type="domain" description="Sulfatase N-terminal" evidence="6">
    <location>
        <begin position="21"/>
        <end position="335"/>
    </location>
</feature>
<keyword evidence="4" id="KW-0106">Calcium</keyword>
<dbReference type="InterPro" id="IPR000917">
    <property type="entry name" value="Sulfatase_N"/>
</dbReference>
<evidence type="ECO:0000256" key="4">
    <source>
        <dbReference type="ARBA" id="ARBA00022837"/>
    </source>
</evidence>
<proteinExistence type="inferred from homology"/>
<organism evidence="7 8">
    <name type="scientific">Lentisphaera araneosa HTCC2155</name>
    <dbReference type="NCBI Taxonomy" id="313628"/>
    <lineage>
        <taxon>Bacteria</taxon>
        <taxon>Pseudomonadati</taxon>
        <taxon>Lentisphaerota</taxon>
        <taxon>Lentisphaeria</taxon>
        <taxon>Lentisphaerales</taxon>
        <taxon>Lentisphaeraceae</taxon>
        <taxon>Lentisphaera</taxon>
    </lineage>
</organism>
<evidence type="ECO:0000313" key="7">
    <source>
        <dbReference type="EMBL" id="EDM27397.1"/>
    </source>
</evidence>
<comment type="similarity">
    <text evidence="1">Belongs to the sulfatase family.</text>
</comment>
<dbReference type="SUPFAM" id="SSF53649">
    <property type="entry name" value="Alkaline phosphatase-like"/>
    <property type="match status" value="1"/>
</dbReference>
<dbReference type="Proteomes" id="UP000004947">
    <property type="component" value="Unassembled WGS sequence"/>
</dbReference>
<dbReference type="Pfam" id="PF00884">
    <property type="entry name" value="Sulfatase"/>
    <property type="match status" value="1"/>
</dbReference>
<feature type="chain" id="PRO_5002694506" evidence="5">
    <location>
        <begin position="18"/>
        <end position="441"/>
    </location>
</feature>
<gene>
    <name evidence="7" type="ORF">LNTAR_04776</name>
</gene>
<dbReference type="OrthoDB" id="9764377at2"/>
<accession>A6DLE2</accession>
<dbReference type="PROSITE" id="PS00523">
    <property type="entry name" value="SULFATASE_1"/>
    <property type="match status" value="1"/>
</dbReference>
<dbReference type="EMBL" id="ABCK01000009">
    <property type="protein sequence ID" value="EDM27397.1"/>
    <property type="molecule type" value="Genomic_DNA"/>
</dbReference>
<evidence type="ECO:0000256" key="2">
    <source>
        <dbReference type="ARBA" id="ARBA00022723"/>
    </source>
</evidence>
<name>A6DLE2_9BACT</name>
<dbReference type="PANTHER" id="PTHR42693:SF53">
    <property type="entry name" value="ENDO-4-O-SULFATASE"/>
    <property type="match status" value="1"/>
</dbReference>
<dbReference type="PROSITE" id="PS00149">
    <property type="entry name" value="SULFATASE_2"/>
    <property type="match status" value="1"/>
</dbReference>
<protein>
    <submittedName>
        <fullName evidence="7">Sulfatase</fullName>
    </submittedName>
</protein>
<dbReference type="InterPro" id="IPR050738">
    <property type="entry name" value="Sulfatase"/>
</dbReference>
<dbReference type="eggNOG" id="COG3119">
    <property type="taxonomic scope" value="Bacteria"/>
</dbReference>
<keyword evidence="5" id="KW-0732">Signal</keyword>
<feature type="signal peptide" evidence="5">
    <location>
        <begin position="1"/>
        <end position="17"/>
    </location>
</feature>
<keyword evidence="8" id="KW-1185">Reference proteome</keyword>
<dbReference type="Gene3D" id="3.40.720.10">
    <property type="entry name" value="Alkaline Phosphatase, subunit A"/>
    <property type="match status" value="1"/>
</dbReference>
<dbReference type="GO" id="GO:0004065">
    <property type="term" value="F:arylsulfatase activity"/>
    <property type="evidence" value="ECO:0007669"/>
    <property type="project" value="TreeGrafter"/>
</dbReference>
<reference evidence="7 8" key="1">
    <citation type="journal article" date="2010" name="J. Bacteriol.">
        <title>Genome sequence of Lentisphaera araneosa HTCC2155T, the type species of the order Lentisphaerales in the phylum Lentisphaerae.</title>
        <authorList>
            <person name="Thrash J.C."/>
            <person name="Cho J.C."/>
            <person name="Vergin K.L."/>
            <person name="Morris R.M."/>
            <person name="Giovannoni S.J."/>
        </authorList>
    </citation>
    <scope>NUCLEOTIDE SEQUENCE [LARGE SCALE GENOMIC DNA]</scope>
    <source>
        <strain evidence="7 8">HTCC2155</strain>
    </source>
</reference>
<evidence type="ECO:0000313" key="8">
    <source>
        <dbReference type="Proteomes" id="UP000004947"/>
    </source>
</evidence>
<dbReference type="InterPro" id="IPR024607">
    <property type="entry name" value="Sulfatase_CS"/>
</dbReference>
<evidence type="ECO:0000259" key="6">
    <source>
        <dbReference type="Pfam" id="PF00884"/>
    </source>
</evidence>
<keyword evidence="2" id="KW-0479">Metal-binding</keyword>
<dbReference type="RefSeq" id="WP_007278702.1">
    <property type="nucleotide sequence ID" value="NZ_ABCK01000009.1"/>
</dbReference>
<dbReference type="Gene3D" id="3.30.1120.10">
    <property type="match status" value="1"/>
</dbReference>
<keyword evidence="3" id="KW-0378">Hydrolase</keyword>
<comment type="caution">
    <text evidence="7">The sequence shown here is derived from an EMBL/GenBank/DDBJ whole genome shotgun (WGS) entry which is preliminary data.</text>
</comment>
<dbReference type="AlphaFoldDB" id="A6DLE2"/>
<evidence type="ECO:0000256" key="5">
    <source>
        <dbReference type="SAM" id="SignalP"/>
    </source>
</evidence>
<dbReference type="GO" id="GO:0046872">
    <property type="term" value="F:metal ion binding"/>
    <property type="evidence" value="ECO:0007669"/>
    <property type="project" value="UniProtKB-KW"/>
</dbReference>
<dbReference type="PANTHER" id="PTHR42693">
    <property type="entry name" value="ARYLSULFATASE FAMILY MEMBER"/>
    <property type="match status" value="1"/>
</dbReference>
<dbReference type="STRING" id="313628.LNTAR_04776"/>
<evidence type="ECO:0000256" key="3">
    <source>
        <dbReference type="ARBA" id="ARBA00022801"/>
    </source>
</evidence>